<sequence length="319" mass="36089">MAVDASYMNILPSHQLFTNREIMKPNNNYHQQQHILNYDICNAEFDSIAMVQPRKMAQPFMPFYQSNVCDPNKADSGITCHNIPLQRKRFRDFTNELTSFPVHKRNKLSSQSFFPDQDVLYQIQNQQQIEIDHVLAQHAEKVRVELEEQKLRQSRMLLATIEEAMAKKLREKDEEIQRIVKLNMALQERVNSLCVENQIWRELAQTNETTANYLRSNLEQVLANVSEDRHVASAAVVEVDDAQSSCGSNYEVEAGDDTAVSAVVGGGCNMCKNCGVKESIVLLLPCRHLCLCTICGSTIHNCPVCSSGMEASVHVNLSN</sequence>
<name>A0A6A4NQV6_LUPAL</name>
<dbReference type="CDD" id="cd16649">
    <property type="entry name" value="mRING-HC-C3HC5_CGRF1-like"/>
    <property type="match status" value="1"/>
</dbReference>
<dbReference type="GO" id="GO:0043067">
    <property type="term" value="P:regulation of programmed cell death"/>
    <property type="evidence" value="ECO:0007669"/>
    <property type="project" value="TreeGrafter"/>
</dbReference>
<dbReference type="PIRSF" id="PIRSF036836">
    <property type="entry name" value="RNase_bind_SBP1"/>
    <property type="match status" value="1"/>
</dbReference>
<evidence type="ECO:0000313" key="1">
    <source>
        <dbReference type="EMBL" id="KAE9591570.1"/>
    </source>
</evidence>
<proteinExistence type="predicted"/>
<organism evidence="1 2">
    <name type="scientific">Lupinus albus</name>
    <name type="common">White lupine</name>
    <name type="synonym">Lupinus termis</name>
    <dbReference type="NCBI Taxonomy" id="3870"/>
    <lineage>
        <taxon>Eukaryota</taxon>
        <taxon>Viridiplantae</taxon>
        <taxon>Streptophyta</taxon>
        <taxon>Embryophyta</taxon>
        <taxon>Tracheophyta</taxon>
        <taxon>Spermatophyta</taxon>
        <taxon>Magnoliopsida</taxon>
        <taxon>eudicotyledons</taxon>
        <taxon>Gunneridae</taxon>
        <taxon>Pentapetalae</taxon>
        <taxon>rosids</taxon>
        <taxon>fabids</taxon>
        <taxon>Fabales</taxon>
        <taxon>Fabaceae</taxon>
        <taxon>Papilionoideae</taxon>
        <taxon>50 kb inversion clade</taxon>
        <taxon>genistoids sensu lato</taxon>
        <taxon>core genistoids</taxon>
        <taxon>Genisteae</taxon>
        <taxon>Lupinus</taxon>
    </lineage>
</organism>
<dbReference type="PROSITE" id="PS50089">
    <property type="entry name" value="ZF_RING_2"/>
    <property type="match status" value="1"/>
</dbReference>
<comment type="caution">
    <text evidence="1">The sequence shown here is derived from an EMBL/GenBank/DDBJ whole genome shotgun (WGS) entry which is preliminary data.</text>
</comment>
<dbReference type="PANTHER" id="PTHR42647">
    <property type="entry name" value="SBP (S-RIBONUCLEASE BINDING PROTEIN) FAMILY PROTEIN"/>
    <property type="match status" value="1"/>
</dbReference>
<dbReference type="InterPro" id="IPR013083">
    <property type="entry name" value="Znf_RING/FYVE/PHD"/>
</dbReference>
<protein>
    <submittedName>
        <fullName evidence="1">Putative transcription factor C2H2 family</fullName>
    </submittedName>
</protein>
<dbReference type="PANTHER" id="PTHR42647:SF77">
    <property type="entry name" value="TRANSCRIPTION FACTOR C2H2 FAMILY-RELATED"/>
    <property type="match status" value="1"/>
</dbReference>
<dbReference type="EMBL" id="WOCE01000020">
    <property type="protein sequence ID" value="KAE9591570.1"/>
    <property type="molecule type" value="Genomic_DNA"/>
</dbReference>
<dbReference type="Gene3D" id="3.30.40.10">
    <property type="entry name" value="Zinc/RING finger domain, C3HC4 (zinc finger)"/>
    <property type="match status" value="1"/>
</dbReference>
<dbReference type="Proteomes" id="UP000447434">
    <property type="component" value="Chromosome 20"/>
</dbReference>
<reference evidence="2" key="1">
    <citation type="journal article" date="2020" name="Nat. Commun.">
        <title>Genome sequence of the cluster root forming white lupin.</title>
        <authorList>
            <person name="Hufnagel B."/>
            <person name="Marques A."/>
            <person name="Soriano A."/>
            <person name="Marques L."/>
            <person name="Divol F."/>
            <person name="Doumas P."/>
            <person name="Sallet E."/>
            <person name="Mancinotti D."/>
            <person name="Carrere S."/>
            <person name="Marande W."/>
            <person name="Arribat S."/>
            <person name="Keller J."/>
            <person name="Huneau C."/>
            <person name="Blein T."/>
            <person name="Aime D."/>
            <person name="Laguerre M."/>
            <person name="Taylor J."/>
            <person name="Schubert V."/>
            <person name="Nelson M."/>
            <person name="Geu-Flores F."/>
            <person name="Crespi M."/>
            <person name="Gallardo-Guerrero K."/>
            <person name="Delaux P.-M."/>
            <person name="Salse J."/>
            <person name="Berges H."/>
            <person name="Guyot R."/>
            <person name="Gouzy J."/>
            <person name="Peret B."/>
        </authorList>
    </citation>
    <scope>NUCLEOTIDE SEQUENCE [LARGE SCALE GENOMIC DNA]</scope>
    <source>
        <strain evidence="2">cv. Amiga</strain>
    </source>
</reference>
<dbReference type="GO" id="GO:0004842">
    <property type="term" value="F:ubiquitin-protein transferase activity"/>
    <property type="evidence" value="ECO:0007669"/>
    <property type="project" value="TreeGrafter"/>
</dbReference>
<gene>
    <name evidence="1" type="ORF">Lalb_Chr20g0119881</name>
</gene>
<keyword evidence="2" id="KW-1185">Reference proteome</keyword>
<dbReference type="InterPro" id="IPR001841">
    <property type="entry name" value="Znf_RING"/>
</dbReference>
<dbReference type="AlphaFoldDB" id="A0A6A4NQV6"/>
<accession>A0A6A4NQV6</accession>
<evidence type="ECO:0000313" key="2">
    <source>
        <dbReference type="Proteomes" id="UP000447434"/>
    </source>
</evidence>
<dbReference type="Pfam" id="PF13920">
    <property type="entry name" value="zf-C3HC4_3"/>
    <property type="match status" value="1"/>
</dbReference>
<dbReference type="OrthoDB" id="1711136at2759"/>